<reference evidence="3 4" key="1">
    <citation type="submission" date="2024-01" db="EMBL/GenBank/DDBJ databases">
        <title>The genomes of 5 underutilized Papilionoideae crops provide insights into root nodulation and disease resistanc.</title>
        <authorList>
            <person name="Yuan L."/>
        </authorList>
    </citation>
    <scope>NUCLEOTIDE SEQUENCE [LARGE SCALE GENOMIC DNA]</scope>
    <source>
        <strain evidence="3">ZHUSHIDOU_FW_LH</strain>
        <tissue evidence="3">Leaf</tissue>
    </source>
</reference>
<name>A0AAN9I3R4_CROPI</name>
<organism evidence="3 4">
    <name type="scientific">Crotalaria pallida</name>
    <name type="common">Smooth rattlebox</name>
    <name type="synonym">Crotalaria striata</name>
    <dbReference type="NCBI Taxonomy" id="3830"/>
    <lineage>
        <taxon>Eukaryota</taxon>
        <taxon>Viridiplantae</taxon>
        <taxon>Streptophyta</taxon>
        <taxon>Embryophyta</taxon>
        <taxon>Tracheophyta</taxon>
        <taxon>Spermatophyta</taxon>
        <taxon>Magnoliopsida</taxon>
        <taxon>eudicotyledons</taxon>
        <taxon>Gunneridae</taxon>
        <taxon>Pentapetalae</taxon>
        <taxon>rosids</taxon>
        <taxon>fabids</taxon>
        <taxon>Fabales</taxon>
        <taxon>Fabaceae</taxon>
        <taxon>Papilionoideae</taxon>
        <taxon>50 kb inversion clade</taxon>
        <taxon>genistoids sensu lato</taxon>
        <taxon>core genistoids</taxon>
        <taxon>Crotalarieae</taxon>
        <taxon>Crotalaria</taxon>
    </lineage>
</organism>
<feature type="compositionally biased region" description="Basic and acidic residues" evidence="1">
    <location>
        <begin position="1"/>
        <end position="10"/>
    </location>
</feature>
<evidence type="ECO:0000313" key="3">
    <source>
        <dbReference type="EMBL" id="KAK7259361.1"/>
    </source>
</evidence>
<feature type="compositionally biased region" description="Polar residues" evidence="1">
    <location>
        <begin position="19"/>
        <end position="29"/>
    </location>
</feature>
<accession>A0AAN9I3R4</accession>
<protein>
    <submittedName>
        <fullName evidence="3">Uncharacterized protein</fullName>
    </submittedName>
</protein>
<gene>
    <name evidence="3" type="ORF">RIF29_24968</name>
</gene>
<comment type="caution">
    <text evidence="3">The sequence shown here is derived from an EMBL/GenBank/DDBJ whole genome shotgun (WGS) entry which is preliminary data.</text>
</comment>
<evidence type="ECO:0000256" key="2">
    <source>
        <dbReference type="SAM" id="Phobius"/>
    </source>
</evidence>
<keyword evidence="2" id="KW-0812">Transmembrane</keyword>
<evidence type="ECO:0000313" key="4">
    <source>
        <dbReference type="Proteomes" id="UP001372338"/>
    </source>
</evidence>
<feature type="region of interest" description="Disordered" evidence="1">
    <location>
        <begin position="1"/>
        <end position="80"/>
    </location>
</feature>
<dbReference type="Proteomes" id="UP001372338">
    <property type="component" value="Unassembled WGS sequence"/>
</dbReference>
<keyword evidence="2" id="KW-0472">Membrane</keyword>
<keyword evidence="2" id="KW-1133">Transmembrane helix</keyword>
<proteinExistence type="predicted"/>
<feature type="compositionally biased region" description="Basic and acidic residues" evidence="1">
    <location>
        <begin position="52"/>
        <end position="80"/>
    </location>
</feature>
<dbReference type="EMBL" id="JAYWIO010000005">
    <property type="protein sequence ID" value="KAK7259361.1"/>
    <property type="molecule type" value="Genomic_DNA"/>
</dbReference>
<keyword evidence="4" id="KW-1185">Reference proteome</keyword>
<feature type="transmembrane region" description="Helical" evidence="2">
    <location>
        <begin position="106"/>
        <end position="124"/>
    </location>
</feature>
<dbReference type="AlphaFoldDB" id="A0AAN9I3R4"/>
<evidence type="ECO:0000256" key="1">
    <source>
        <dbReference type="SAM" id="MobiDB-lite"/>
    </source>
</evidence>
<sequence length="135" mass="15447">MVAKKHEVGNPKKRKRIGDSNNNTESANESHPKKPFNSAKKPFKSVNNKKPFKFDNKKPFKSDKPNADGKDKKSAAPASGRERRLYAKVYRIREVSTPLRLEKADFIFLSISINILGFLLLPPLRASPRLFRRRS</sequence>